<feature type="domain" description="DUF7597" evidence="2">
    <location>
        <begin position="7"/>
        <end position="110"/>
    </location>
</feature>
<evidence type="ECO:0000256" key="1">
    <source>
        <dbReference type="SAM" id="MobiDB-lite"/>
    </source>
</evidence>
<evidence type="ECO:0000313" key="3">
    <source>
        <dbReference type="EMBL" id="CAD6204689.1"/>
    </source>
</evidence>
<dbReference type="PANTHER" id="PTHR33075">
    <property type="entry name" value="OS02G0499800 PROTEIN"/>
    <property type="match status" value="1"/>
</dbReference>
<comment type="caution">
    <text evidence="3">The sequence shown here is derived from an EMBL/GenBank/DDBJ whole genome shotgun (WGS) entry which is preliminary data.</text>
</comment>
<feature type="compositionally biased region" description="Basic and acidic residues" evidence="1">
    <location>
        <begin position="404"/>
        <end position="419"/>
    </location>
</feature>
<dbReference type="Pfam" id="PF24530">
    <property type="entry name" value="DUF7597"/>
    <property type="match status" value="1"/>
</dbReference>
<reference evidence="3" key="1">
    <citation type="submission" date="2020-10" db="EMBL/GenBank/DDBJ databases">
        <authorList>
            <person name="Han B."/>
            <person name="Lu T."/>
            <person name="Zhao Q."/>
            <person name="Huang X."/>
            <person name="Zhao Y."/>
        </authorList>
    </citation>
    <scope>NUCLEOTIDE SEQUENCE</scope>
</reference>
<gene>
    <name evidence="3" type="ORF">NCGR_LOCUS2682</name>
</gene>
<protein>
    <recommendedName>
        <fullName evidence="2">DUF7597 domain-containing protein</fullName>
    </recommendedName>
</protein>
<evidence type="ECO:0000259" key="2">
    <source>
        <dbReference type="Pfam" id="PF24530"/>
    </source>
</evidence>
<dbReference type="InterPro" id="IPR056018">
    <property type="entry name" value="DUF7597"/>
</dbReference>
<organism evidence="3 4">
    <name type="scientific">Miscanthus lutarioriparius</name>
    <dbReference type="NCBI Taxonomy" id="422564"/>
    <lineage>
        <taxon>Eukaryota</taxon>
        <taxon>Viridiplantae</taxon>
        <taxon>Streptophyta</taxon>
        <taxon>Embryophyta</taxon>
        <taxon>Tracheophyta</taxon>
        <taxon>Spermatophyta</taxon>
        <taxon>Magnoliopsida</taxon>
        <taxon>Liliopsida</taxon>
        <taxon>Poales</taxon>
        <taxon>Poaceae</taxon>
        <taxon>PACMAD clade</taxon>
        <taxon>Panicoideae</taxon>
        <taxon>Andropogonodae</taxon>
        <taxon>Andropogoneae</taxon>
        <taxon>Saccharinae</taxon>
        <taxon>Miscanthus</taxon>
    </lineage>
</organism>
<evidence type="ECO:0000313" key="4">
    <source>
        <dbReference type="Proteomes" id="UP000604825"/>
    </source>
</evidence>
<dbReference type="OrthoDB" id="687457at2759"/>
<dbReference type="EMBL" id="CAJGYO010000001">
    <property type="protein sequence ID" value="CAD6204689.1"/>
    <property type="molecule type" value="Genomic_DNA"/>
</dbReference>
<proteinExistence type="predicted"/>
<name>A0A811MD23_9POAL</name>
<keyword evidence="4" id="KW-1185">Reference proteome</keyword>
<dbReference type="PANTHER" id="PTHR33075:SF7">
    <property type="entry name" value="OS02G0303350 PROTEIN"/>
    <property type="match status" value="1"/>
</dbReference>
<feature type="region of interest" description="Disordered" evidence="1">
    <location>
        <begin position="397"/>
        <end position="440"/>
    </location>
</feature>
<dbReference type="AlphaFoldDB" id="A0A811MD23"/>
<dbReference type="Proteomes" id="UP000604825">
    <property type="component" value="Unassembled WGS sequence"/>
</dbReference>
<accession>A0A811MD23</accession>
<sequence>MAYQRADPAPFVPNGMLRLNVPGRVPMVRAVARSRPQRRNETVAIVTINPLLGNALHFPAVREVLQEFFEERHVAFTDIQPSHLGQALVCFNSPNHRDALIISSPMPMGDVLLDIIKCEIVSHEFVGGGPPPEDPAPHHLDHLAPFDFFGLGQPAPDALNGDFLDLNDFMHDVEEEVIQVVGQNPSFDLNNLPVNQENVPPANQEQFQFAEEMQFSNLPIEPMIDDEIPLHMLMDGNELDQEEDQEVDQQMDNAANNILNVGTVLIRGESSADPVFLQRQSNFRDDYSEFWMTASENIPGRKVKVSAQWAPFFTSLLLSPGNFKWAKSFIESEAWAFFNKSLNSTLIKVHDHCPAQKLPCISNDHSSPPCYLSRLLKLQPDTQAEEGIILQKKKMAKKTVAKKQLKENKKPDDADRDLQDQDGANPSLAGEDAPKKKSKK</sequence>